<evidence type="ECO:0000313" key="1">
    <source>
        <dbReference type="EMBL" id="KAH8002150.1"/>
    </source>
</evidence>
<name>A0ACB8FA99_9SAUR</name>
<proteinExistence type="predicted"/>
<keyword evidence="2" id="KW-1185">Reference proteome</keyword>
<gene>
    <name evidence="1" type="ORF">K3G42_020747</name>
</gene>
<reference evidence="1" key="1">
    <citation type="submission" date="2021-08" db="EMBL/GenBank/DDBJ databases">
        <title>The first chromosome-level gecko genome reveals the dynamic sex chromosomes of Neotropical dwarf geckos (Sphaerodactylidae: Sphaerodactylus).</title>
        <authorList>
            <person name="Pinto B.J."/>
            <person name="Keating S.E."/>
            <person name="Gamble T."/>
        </authorList>
    </citation>
    <scope>NUCLEOTIDE SEQUENCE</scope>
    <source>
        <strain evidence="1">TG3544</strain>
    </source>
</reference>
<comment type="caution">
    <text evidence="1">The sequence shown here is derived from an EMBL/GenBank/DDBJ whole genome shotgun (WGS) entry which is preliminary data.</text>
</comment>
<sequence>MLELPNFGASVNRERHSFMGKDQSGDVIRMIKGTKDSDLDADDERDSVKLLQSMLFKEPGESRTEETITRNSHIDPRDAWMFFMKQSNKGANSKKRSKSKSKKIRFGIPGLPGPAGPPGPPGAAISQEELLHEFRLLLKGIIREWEEFNLKTCDNCQEEERDQREENFLAQITGSLLASREQGRVEAAFHCRTRKNISIERRSLKELHLFYIPKSGKIFHRGLGLNLTNGQYKAPLSGYYIFTATLHIANRNHSNKSQPRTQDRLRLLICVESLCQQNISLETVSGIDRNSKLFTISVNGILFLQVGQYASVFVDNATGSSLTVQKGSDFSAVFLGL</sequence>
<dbReference type="EMBL" id="CM037621">
    <property type="protein sequence ID" value="KAH8002150.1"/>
    <property type="molecule type" value="Genomic_DNA"/>
</dbReference>
<evidence type="ECO:0000313" key="2">
    <source>
        <dbReference type="Proteomes" id="UP000827872"/>
    </source>
</evidence>
<dbReference type="Proteomes" id="UP000827872">
    <property type="component" value="Linkage Group LG08"/>
</dbReference>
<accession>A0ACB8FA99</accession>
<protein>
    <submittedName>
        <fullName evidence="1">Uncharacterized protein</fullName>
    </submittedName>
</protein>
<organism evidence="1 2">
    <name type="scientific">Sphaerodactylus townsendi</name>
    <dbReference type="NCBI Taxonomy" id="933632"/>
    <lineage>
        <taxon>Eukaryota</taxon>
        <taxon>Metazoa</taxon>
        <taxon>Chordata</taxon>
        <taxon>Craniata</taxon>
        <taxon>Vertebrata</taxon>
        <taxon>Euteleostomi</taxon>
        <taxon>Lepidosauria</taxon>
        <taxon>Squamata</taxon>
        <taxon>Bifurcata</taxon>
        <taxon>Gekkota</taxon>
        <taxon>Sphaerodactylidae</taxon>
        <taxon>Sphaerodactylus</taxon>
    </lineage>
</organism>